<dbReference type="InterPro" id="IPR002104">
    <property type="entry name" value="Integrase_catalytic"/>
</dbReference>
<dbReference type="SUPFAM" id="SSF56349">
    <property type="entry name" value="DNA breaking-rejoining enzymes"/>
    <property type="match status" value="1"/>
</dbReference>
<dbReference type="STRING" id="551995.SAMN05192574_101403"/>
<keyword evidence="2" id="KW-0238">DNA-binding</keyword>
<dbReference type="InterPro" id="IPR011010">
    <property type="entry name" value="DNA_brk_join_enz"/>
</dbReference>
<evidence type="ECO:0000313" key="5">
    <source>
        <dbReference type="EMBL" id="SEM66787.1"/>
    </source>
</evidence>
<keyword evidence="3" id="KW-0233">DNA recombination</keyword>
<protein>
    <submittedName>
        <fullName evidence="5">Site-specific recombinase XerD</fullName>
    </submittedName>
</protein>
<dbReference type="PANTHER" id="PTHR30349">
    <property type="entry name" value="PHAGE INTEGRASE-RELATED"/>
    <property type="match status" value="1"/>
</dbReference>
<dbReference type="AlphaFoldDB" id="A0A1H8AB59"/>
<evidence type="ECO:0000256" key="2">
    <source>
        <dbReference type="ARBA" id="ARBA00023125"/>
    </source>
</evidence>
<name>A0A1H8AB59_9SPHI</name>
<dbReference type="PANTHER" id="PTHR30349:SF64">
    <property type="entry name" value="PROPHAGE INTEGRASE INTD-RELATED"/>
    <property type="match status" value="1"/>
</dbReference>
<evidence type="ECO:0000259" key="4">
    <source>
        <dbReference type="PROSITE" id="PS51898"/>
    </source>
</evidence>
<dbReference type="InterPro" id="IPR013762">
    <property type="entry name" value="Integrase-like_cat_sf"/>
</dbReference>
<evidence type="ECO:0000256" key="1">
    <source>
        <dbReference type="ARBA" id="ARBA00008857"/>
    </source>
</evidence>
<dbReference type="InterPro" id="IPR010998">
    <property type="entry name" value="Integrase_recombinase_N"/>
</dbReference>
<accession>A0A1H8AB59</accession>
<dbReference type="GO" id="GO:0006310">
    <property type="term" value="P:DNA recombination"/>
    <property type="evidence" value="ECO:0007669"/>
    <property type="project" value="UniProtKB-KW"/>
</dbReference>
<organism evidence="5 6">
    <name type="scientific">Mucilaginibacter gossypiicola</name>
    <dbReference type="NCBI Taxonomy" id="551995"/>
    <lineage>
        <taxon>Bacteria</taxon>
        <taxon>Pseudomonadati</taxon>
        <taxon>Bacteroidota</taxon>
        <taxon>Sphingobacteriia</taxon>
        <taxon>Sphingobacteriales</taxon>
        <taxon>Sphingobacteriaceae</taxon>
        <taxon>Mucilaginibacter</taxon>
    </lineage>
</organism>
<sequence>MTTKEFKQSISTKVVLHHRVLSDDTRGLFLRVIIDRVKREFNLKESWPEAFFDPAAERVTKRSARDTDADRVNMILTEAKSRANRIIMRYFSAEKPLTTSLFTREFENYDNRENFLAYWKQTQDNWENEGVIKDTTAKNHTTSYNRLVEFLGGNEVLLLGDINFDFVVKFNTWMRTKKVPALSHNSACTTHTRFRTYIIKAKDDGFDIQNPYERYKFKYEDGHRESLEKHELQALKKLFDSGELDELCQETLRKFLFSCYTGIRISDTHQLHRNMIKNGRLKMSLLKGAVRYGKEINMLIPDYALKLVEGRKGVLFKEIADPTCNEKLKLIQEKANITKNLTFHVSRDTFGTLFIEMGGDVATLKELMGHSDIATTMIYVKMSEKRKDVLMANFNNL</sequence>
<dbReference type="PROSITE" id="PS51898">
    <property type="entry name" value="TYR_RECOMBINASE"/>
    <property type="match status" value="1"/>
</dbReference>
<dbReference type="RefSeq" id="WP_167667783.1">
    <property type="nucleotide sequence ID" value="NZ_FOCL01000001.1"/>
</dbReference>
<evidence type="ECO:0000313" key="6">
    <source>
        <dbReference type="Proteomes" id="UP000198942"/>
    </source>
</evidence>
<dbReference type="Pfam" id="PF13102">
    <property type="entry name" value="Phage_int_SAM_5"/>
    <property type="match status" value="1"/>
</dbReference>
<dbReference type="Pfam" id="PF00589">
    <property type="entry name" value="Phage_integrase"/>
    <property type="match status" value="1"/>
</dbReference>
<reference evidence="6" key="1">
    <citation type="submission" date="2016-10" db="EMBL/GenBank/DDBJ databases">
        <authorList>
            <person name="Varghese N."/>
            <person name="Submissions S."/>
        </authorList>
    </citation>
    <scope>NUCLEOTIDE SEQUENCE [LARGE SCALE GENOMIC DNA]</scope>
    <source>
        <strain evidence="6">Gh-48</strain>
    </source>
</reference>
<comment type="similarity">
    <text evidence="1">Belongs to the 'phage' integrase family.</text>
</comment>
<dbReference type="EMBL" id="FOCL01000001">
    <property type="protein sequence ID" value="SEM66787.1"/>
    <property type="molecule type" value="Genomic_DNA"/>
</dbReference>
<dbReference type="Proteomes" id="UP000198942">
    <property type="component" value="Unassembled WGS sequence"/>
</dbReference>
<evidence type="ECO:0000256" key="3">
    <source>
        <dbReference type="ARBA" id="ARBA00023172"/>
    </source>
</evidence>
<dbReference type="GO" id="GO:0015074">
    <property type="term" value="P:DNA integration"/>
    <property type="evidence" value="ECO:0007669"/>
    <property type="project" value="InterPro"/>
</dbReference>
<dbReference type="Gene3D" id="1.10.150.130">
    <property type="match status" value="1"/>
</dbReference>
<proteinExistence type="inferred from homology"/>
<gene>
    <name evidence="5" type="ORF">SAMN05192574_101403</name>
</gene>
<dbReference type="Gene3D" id="1.10.443.10">
    <property type="entry name" value="Intergrase catalytic core"/>
    <property type="match status" value="1"/>
</dbReference>
<dbReference type="InterPro" id="IPR025269">
    <property type="entry name" value="SAM-like_dom"/>
</dbReference>
<dbReference type="GO" id="GO:0003677">
    <property type="term" value="F:DNA binding"/>
    <property type="evidence" value="ECO:0007669"/>
    <property type="project" value="UniProtKB-KW"/>
</dbReference>
<keyword evidence="6" id="KW-1185">Reference proteome</keyword>
<dbReference type="InterPro" id="IPR050090">
    <property type="entry name" value="Tyrosine_recombinase_XerCD"/>
</dbReference>
<feature type="domain" description="Tyr recombinase" evidence="4">
    <location>
        <begin position="222"/>
        <end position="392"/>
    </location>
</feature>
<dbReference type="CDD" id="cd01185">
    <property type="entry name" value="INTN1_C_like"/>
    <property type="match status" value="1"/>
</dbReference>